<comment type="caution">
    <text evidence="2">The sequence shown here is derived from an EMBL/GenBank/DDBJ whole genome shotgun (WGS) entry which is preliminary data.</text>
</comment>
<organism evidence="2 3">
    <name type="scientific">Candidatus Gottesmanbacteria bacterium RIFOXYB1_FULL_47_11</name>
    <dbReference type="NCBI Taxonomy" id="1798401"/>
    <lineage>
        <taxon>Bacteria</taxon>
        <taxon>Candidatus Gottesmaniibacteriota</taxon>
    </lineage>
</organism>
<protein>
    <submittedName>
        <fullName evidence="2">Uncharacterized protein</fullName>
    </submittedName>
</protein>
<dbReference type="EMBL" id="MFKE01000003">
    <property type="protein sequence ID" value="OGG35921.1"/>
    <property type="molecule type" value="Genomic_DNA"/>
</dbReference>
<reference evidence="2 3" key="1">
    <citation type="journal article" date="2016" name="Nat. Commun.">
        <title>Thousands of microbial genomes shed light on interconnected biogeochemical processes in an aquifer system.</title>
        <authorList>
            <person name="Anantharaman K."/>
            <person name="Brown C.T."/>
            <person name="Hug L.A."/>
            <person name="Sharon I."/>
            <person name="Castelle C.J."/>
            <person name="Probst A.J."/>
            <person name="Thomas B.C."/>
            <person name="Singh A."/>
            <person name="Wilkins M.J."/>
            <person name="Karaoz U."/>
            <person name="Brodie E.L."/>
            <person name="Williams K.H."/>
            <person name="Hubbard S.S."/>
            <person name="Banfield J.F."/>
        </authorList>
    </citation>
    <scope>NUCLEOTIDE SEQUENCE [LARGE SCALE GENOMIC DNA]</scope>
</reference>
<dbReference type="Proteomes" id="UP000176186">
    <property type="component" value="Unassembled WGS sequence"/>
</dbReference>
<feature type="transmembrane region" description="Helical" evidence="1">
    <location>
        <begin position="12"/>
        <end position="32"/>
    </location>
</feature>
<evidence type="ECO:0000256" key="1">
    <source>
        <dbReference type="SAM" id="Phobius"/>
    </source>
</evidence>
<accession>A0A1F6BG61</accession>
<keyword evidence="1" id="KW-1133">Transmembrane helix</keyword>
<dbReference type="AlphaFoldDB" id="A0A1F6BG61"/>
<sequence>METDDYSSHMKVAGVGIVITLVCTGLVLLHYLRISGRTGTIVIPAGNTYLGPAAAKPADQPPSEQSEPTLYHGRVYGYSFSAPQSVKLTALSDDTYDMYAVALPGTDPGSNVLIGLDPKADPKQNKRTYVQNWWKQFSGLKSIAGLEQFTNSRGLKGYKAKFVNTAGETPNLDVFFEVPKHPTYVIHLASGSLDPSVFEAIVNSVDWENK</sequence>
<evidence type="ECO:0000313" key="2">
    <source>
        <dbReference type="EMBL" id="OGG35921.1"/>
    </source>
</evidence>
<evidence type="ECO:0000313" key="3">
    <source>
        <dbReference type="Proteomes" id="UP000176186"/>
    </source>
</evidence>
<keyword evidence="1" id="KW-0812">Transmembrane</keyword>
<gene>
    <name evidence="2" type="ORF">A2363_01630</name>
</gene>
<keyword evidence="1" id="KW-0472">Membrane</keyword>
<dbReference type="STRING" id="1798401.A2363_01630"/>
<proteinExistence type="predicted"/>
<name>A0A1F6BG61_9BACT</name>